<gene>
    <name evidence="1" type="ORF">DFP94_11058</name>
</gene>
<dbReference type="Proteomes" id="UP000253090">
    <property type="component" value="Unassembled WGS sequence"/>
</dbReference>
<keyword evidence="2" id="KW-1185">Reference proteome</keyword>
<dbReference type="EMBL" id="QPJW01000010">
    <property type="protein sequence ID" value="RCX16997.1"/>
    <property type="molecule type" value="Genomic_DNA"/>
</dbReference>
<name>A0A369B8Y4_9BACL</name>
<dbReference type="AlphaFoldDB" id="A0A369B8Y4"/>
<proteinExistence type="predicted"/>
<comment type="caution">
    <text evidence="1">The sequence shown here is derived from an EMBL/GenBank/DDBJ whole genome shotgun (WGS) entry which is preliminary data.</text>
</comment>
<evidence type="ECO:0000313" key="1">
    <source>
        <dbReference type="EMBL" id="RCX16997.1"/>
    </source>
</evidence>
<reference evidence="1 2" key="1">
    <citation type="submission" date="2018-07" db="EMBL/GenBank/DDBJ databases">
        <title>Genomic Encyclopedia of Type Strains, Phase III (KMG-III): the genomes of soil and plant-associated and newly described type strains.</title>
        <authorList>
            <person name="Whitman W."/>
        </authorList>
    </citation>
    <scope>NUCLEOTIDE SEQUENCE [LARGE SCALE GENOMIC DNA]</scope>
    <source>
        <strain evidence="1 2">CECT 8333</strain>
    </source>
</reference>
<dbReference type="RefSeq" id="WP_181873225.1">
    <property type="nucleotide sequence ID" value="NZ_QPJW01000010.1"/>
</dbReference>
<accession>A0A369B8Y4</accession>
<sequence length="51" mass="5960">MKIIITQSEAVEKDIWSKIMIMFGISSTDELWESEQFILTEEQAKELGLIR</sequence>
<protein>
    <submittedName>
        <fullName evidence="1">Uncharacterized protein</fullName>
    </submittedName>
</protein>
<organism evidence="1 2">
    <name type="scientific">Fontibacillus phaseoli</name>
    <dbReference type="NCBI Taxonomy" id="1416533"/>
    <lineage>
        <taxon>Bacteria</taxon>
        <taxon>Bacillati</taxon>
        <taxon>Bacillota</taxon>
        <taxon>Bacilli</taxon>
        <taxon>Bacillales</taxon>
        <taxon>Paenibacillaceae</taxon>
        <taxon>Fontibacillus</taxon>
    </lineage>
</organism>
<evidence type="ECO:0000313" key="2">
    <source>
        <dbReference type="Proteomes" id="UP000253090"/>
    </source>
</evidence>